<feature type="domain" description="Amidohydrolase-related" evidence="2">
    <location>
        <begin position="14"/>
        <end position="292"/>
    </location>
</feature>
<evidence type="ECO:0000313" key="4">
    <source>
        <dbReference type="Proteomes" id="UP000718281"/>
    </source>
</evidence>
<name>A0A934X7B3_9MICO</name>
<comment type="similarity">
    <text evidence="1">Belongs to the metallo-dependent hydrolases superfamily.</text>
</comment>
<dbReference type="Pfam" id="PF04909">
    <property type="entry name" value="Amidohydro_2"/>
    <property type="match status" value="1"/>
</dbReference>
<comment type="caution">
    <text evidence="3">The sequence shown here is derived from an EMBL/GenBank/DDBJ whole genome shotgun (WGS) entry which is preliminary data.</text>
</comment>
<dbReference type="Proteomes" id="UP000718281">
    <property type="component" value="Unassembled WGS sequence"/>
</dbReference>
<dbReference type="Gene3D" id="3.20.20.140">
    <property type="entry name" value="Metal-dependent hydrolases"/>
    <property type="match status" value="1"/>
</dbReference>
<dbReference type="PANTHER" id="PTHR43569">
    <property type="entry name" value="AMIDOHYDROLASE"/>
    <property type="match status" value="1"/>
</dbReference>
<reference evidence="3 4" key="1">
    <citation type="submission" date="2020-10" db="EMBL/GenBank/DDBJ databases">
        <title>Connecting structure to function with the recovery of over 1000 high-quality activated sludge metagenome-assembled genomes encoding full-length rRNA genes using long-read sequencing.</title>
        <authorList>
            <person name="Singleton C.M."/>
            <person name="Petriglieri F."/>
            <person name="Kristensen J.M."/>
            <person name="Kirkegaard R.H."/>
            <person name="Michaelsen T.Y."/>
            <person name="Andersen M.H."/>
            <person name="Karst S.M."/>
            <person name="Dueholm M.S."/>
            <person name="Nielsen P.H."/>
            <person name="Albertsen M."/>
        </authorList>
    </citation>
    <scope>NUCLEOTIDE SEQUENCE [LARGE SCALE GENOMIC DNA]</scope>
    <source>
        <strain evidence="3">AalE_18-Q3-R2-46_BAT3C.188</strain>
    </source>
</reference>
<organism evidence="3 4">
    <name type="scientific">Candidatus Phosphoribacter hodrii</name>
    <dbReference type="NCBI Taxonomy" id="2953743"/>
    <lineage>
        <taxon>Bacteria</taxon>
        <taxon>Bacillati</taxon>
        <taxon>Actinomycetota</taxon>
        <taxon>Actinomycetes</taxon>
        <taxon>Micrococcales</taxon>
        <taxon>Dermatophilaceae</taxon>
        <taxon>Candidatus Phosphoribacter</taxon>
    </lineage>
</organism>
<accession>A0A934X7B3</accession>
<dbReference type="GO" id="GO:0016787">
    <property type="term" value="F:hydrolase activity"/>
    <property type="evidence" value="ECO:0007669"/>
    <property type="project" value="InterPro"/>
</dbReference>
<dbReference type="InterPro" id="IPR006680">
    <property type="entry name" value="Amidohydro-rel"/>
</dbReference>
<proteinExistence type="inferred from homology"/>
<gene>
    <name evidence="3" type="ORF">IPF40_14195</name>
</gene>
<protein>
    <submittedName>
        <fullName evidence="3">Amidohydrolase family protein</fullName>
    </submittedName>
</protein>
<dbReference type="PANTHER" id="PTHR43569:SF2">
    <property type="entry name" value="AMIDOHYDROLASE-RELATED DOMAIN-CONTAINING PROTEIN"/>
    <property type="match status" value="1"/>
</dbReference>
<evidence type="ECO:0000259" key="2">
    <source>
        <dbReference type="Pfam" id="PF04909"/>
    </source>
</evidence>
<sequence length="305" mass="33085">MSRERRDAVPAKVIDAHVHLWDLARRPQRWIDPATMSAIHRDFGLTDLHAAQAEAAIQTGILVQVLNDPAETDDYFWLARDPALLGVIAWVDLLDPHVDAALDALAAHPSGARLLGVRHQALAEPDPAGWLTAAGEGPGLRTLARRGLPLDLILRPEHLAVAREVSGRHTDLVMVLNHAGKAPVAAGWDWPEARHWATQVADLARLPQVACKLSGMTTMADLATWTVADLRPFVEHLLACFGPDRLLFGSDWPVSLRAGGYAATVTAARALVAELSESEQHAVLSGTAERVYHSHPMPSWSASSR</sequence>
<dbReference type="SUPFAM" id="SSF51556">
    <property type="entry name" value="Metallo-dependent hydrolases"/>
    <property type="match status" value="1"/>
</dbReference>
<dbReference type="InterPro" id="IPR052350">
    <property type="entry name" value="Metallo-dep_Lactonases"/>
</dbReference>
<dbReference type="AlphaFoldDB" id="A0A934X7B3"/>
<dbReference type="EMBL" id="JADIXZ010000007">
    <property type="protein sequence ID" value="MBK6302127.1"/>
    <property type="molecule type" value="Genomic_DNA"/>
</dbReference>
<evidence type="ECO:0000313" key="3">
    <source>
        <dbReference type="EMBL" id="MBK6302127.1"/>
    </source>
</evidence>
<dbReference type="InterPro" id="IPR032466">
    <property type="entry name" value="Metal_Hydrolase"/>
</dbReference>
<evidence type="ECO:0000256" key="1">
    <source>
        <dbReference type="ARBA" id="ARBA00038310"/>
    </source>
</evidence>